<feature type="region of interest" description="Disordered" evidence="5">
    <location>
        <begin position="389"/>
        <end position="488"/>
    </location>
</feature>
<feature type="compositionally biased region" description="Low complexity" evidence="5">
    <location>
        <begin position="452"/>
        <end position="485"/>
    </location>
</feature>
<accession>A0A4Q0A0K3</accession>
<evidence type="ECO:0000256" key="2">
    <source>
        <dbReference type="ARBA" id="ARBA00006374"/>
    </source>
</evidence>
<feature type="compositionally biased region" description="Low complexity" evidence="5">
    <location>
        <begin position="287"/>
        <end position="312"/>
    </location>
</feature>
<sequence length="552" mass="60879">MAIHGSKTDFGKRLGSNEKIVRDKATDTLLAWLAAPRDMSEDDMVKVWEGLFYCVWMADKPLVQQELTERLASALLTVDRSLVIPYILGFWRVMEQSWLKIDKHRVNKFLLLVRFMIRYSFLVLEKFQWEAKLVAEYNSAMSHTILDLASLKLPLGLTSQYCECFLAELDQIPLEKREPIPFTSLMTPFVSYLGQICDSLFSKVIIKRVFKLLFEQRDSADYSEEYPYYDRELALLKDLLFTEGAKEHTRSPCRKVLYNLSSRLEAFYPAEAPTIGTKRKAEATKVSSTATPLTKTKSKKAAATPTEAAPATNEQPTKRAKSSARATASSTPTVIVAPIAESQKATKVSNGLANDSSAMLPTQITNPQLFLRKQILLAKKRRADAQWLVVEQQAPTRRTAPKPRGSSSASKTSTPVASTATKETKAAKKSTPTSSILKKSEDAQTPVTTAFTTKSKVTPTPTTSTTATVTATATTNGTSTTPTGKKQVQWSMQSNLVKRFHKKLPVTPIPTAVKFGTPTKSALRSADWSGSPRAHGGQSPSVSGSPTPRSTL</sequence>
<proteinExistence type="inferred from homology"/>
<keyword evidence="3" id="KW-0698">rRNA processing</keyword>
<dbReference type="GO" id="GO:0005634">
    <property type="term" value="C:nucleus"/>
    <property type="evidence" value="ECO:0007669"/>
    <property type="project" value="UniProtKB-SubCell"/>
</dbReference>
<dbReference type="Proteomes" id="UP000268162">
    <property type="component" value="Unassembled WGS sequence"/>
</dbReference>
<dbReference type="AlphaFoldDB" id="A0A4Q0A0K3"/>
<dbReference type="InterPro" id="IPR010301">
    <property type="entry name" value="RRP1"/>
</dbReference>
<gene>
    <name evidence="6" type="ORF">BJ085DRAFT_40227</name>
</gene>
<protein>
    <submittedName>
        <fullName evidence="6">Nucleolar protein,Nop52-domain-containing protein</fullName>
    </submittedName>
</protein>
<dbReference type="PANTHER" id="PTHR13026">
    <property type="entry name" value="NNP-1 PROTEIN NOVEL NUCLEAR PROTEIN 1 NOP52"/>
    <property type="match status" value="1"/>
</dbReference>
<name>A0A4Q0A0K3_9FUNG</name>
<dbReference type="GO" id="GO:0006364">
    <property type="term" value="P:rRNA processing"/>
    <property type="evidence" value="ECO:0007669"/>
    <property type="project" value="UniProtKB-KW"/>
</dbReference>
<dbReference type="GO" id="GO:0030688">
    <property type="term" value="C:preribosome, small subunit precursor"/>
    <property type="evidence" value="ECO:0007669"/>
    <property type="project" value="InterPro"/>
</dbReference>
<dbReference type="STRING" id="215637.A0A4Q0A0K3"/>
<evidence type="ECO:0000313" key="6">
    <source>
        <dbReference type="EMBL" id="RKP39575.1"/>
    </source>
</evidence>
<organism evidence="6 7">
    <name type="scientific">Dimargaris cristalligena</name>
    <dbReference type="NCBI Taxonomy" id="215637"/>
    <lineage>
        <taxon>Eukaryota</taxon>
        <taxon>Fungi</taxon>
        <taxon>Fungi incertae sedis</taxon>
        <taxon>Zoopagomycota</taxon>
        <taxon>Kickxellomycotina</taxon>
        <taxon>Dimargaritomycetes</taxon>
        <taxon>Dimargaritales</taxon>
        <taxon>Dimargaritaceae</taxon>
        <taxon>Dimargaris</taxon>
    </lineage>
</organism>
<dbReference type="EMBL" id="ML002260">
    <property type="protein sequence ID" value="RKP39575.1"/>
    <property type="molecule type" value="Genomic_DNA"/>
</dbReference>
<evidence type="ECO:0000256" key="5">
    <source>
        <dbReference type="SAM" id="MobiDB-lite"/>
    </source>
</evidence>
<comment type="subcellular location">
    <subcellularLocation>
        <location evidence="1">Nucleus</location>
    </subcellularLocation>
</comment>
<keyword evidence="4" id="KW-0539">Nucleus</keyword>
<evidence type="ECO:0000256" key="3">
    <source>
        <dbReference type="ARBA" id="ARBA00022552"/>
    </source>
</evidence>
<evidence type="ECO:0000313" key="7">
    <source>
        <dbReference type="Proteomes" id="UP000268162"/>
    </source>
</evidence>
<feature type="compositionally biased region" description="Polar residues" evidence="5">
    <location>
        <begin position="405"/>
        <end position="416"/>
    </location>
</feature>
<feature type="region of interest" description="Disordered" evidence="5">
    <location>
        <begin position="278"/>
        <end position="330"/>
    </location>
</feature>
<dbReference type="Pfam" id="PF05997">
    <property type="entry name" value="Nop52"/>
    <property type="match status" value="1"/>
</dbReference>
<evidence type="ECO:0000256" key="4">
    <source>
        <dbReference type="ARBA" id="ARBA00023242"/>
    </source>
</evidence>
<keyword evidence="7" id="KW-1185">Reference proteome</keyword>
<feature type="region of interest" description="Disordered" evidence="5">
    <location>
        <begin position="509"/>
        <end position="552"/>
    </location>
</feature>
<dbReference type="PANTHER" id="PTHR13026:SF0">
    <property type="entry name" value="RIBOSOMAL RNA PROCESSING 1B"/>
    <property type="match status" value="1"/>
</dbReference>
<reference evidence="7" key="1">
    <citation type="journal article" date="2018" name="Nat. Microbiol.">
        <title>Leveraging single-cell genomics to expand the fungal tree of life.</title>
        <authorList>
            <person name="Ahrendt S.R."/>
            <person name="Quandt C.A."/>
            <person name="Ciobanu D."/>
            <person name="Clum A."/>
            <person name="Salamov A."/>
            <person name="Andreopoulos B."/>
            <person name="Cheng J.F."/>
            <person name="Woyke T."/>
            <person name="Pelin A."/>
            <person name="Henrissat B."/>
            <person name="Reynolds N.K."/>
            <person name="Benny G.L."/>
            <person name="Smith M.E."/>
            <person name="James T.Y."/>
            <person name="Grigoriev I.V."/>
        </authorList>
    </citation>
    <scope>NUCLEOTIDE SEQUENCE [LARGE SCALE GENOMIC DNA]</scope>
    <source>
        <strain evidence="7">RSA 468</strain>
    </source>
</reference>
<dbReference type="OrthoDB" id="2019504at2759"/>
<feature type="compositionally biased region" description="Polar residues" evidence="5">
    <location>
        <begin position="538"/>
        <end position="552"/>
    </location>
</feature>
<comment type="similarity">
    <text evidence="2">Belongs to the RRP1 family.</text>
</comment>
<evidence type="ECO:0000256" key="1">
    <source>
        <dbReference type="ARBA" id="ARBA00004123"/>
    </source>
</evidence>